<feature type="domain" description="IrrE N-terminal-like" evidence="1">
    <location>
        <begin position="206"/>
        <end position="269"/>
    </location>
</feature>
<organism evidence="3 4">
    <name type="scientific">Microbacterium rhizosphaerae</name>
    <dbReference type="NCBI Taxonomy" id="1678237"/>
    <lineage>
        <taxon>Bacteria</taxon>
        <taxon>Bacillati</taxon>
        <taxon>Actinomycetota</taxon>
        <taxon>Actinomycetes</taxon>
        <taxon>Micrococcales</taxon>
        <taxon>Microbacteriaceae</taxon>
        <taxon>Microbacterium</taxon>
    </lineage>
</organism>
<proteinExistence type="predicted"/>
<dbReference type="InterPro" id="IPR013610">
    <property type="entry name" value="ArdC_N"/>
</dbReference>
<dbReference type="Pfam" id="PF06114">
    <property type="entry name" value="Peptidase_M78"/>
    <property type="match status" value="1"/>
</dbReference>
<keyword evidence="4" id="KW-1185">Reference proteome</keyword>
<sequence length="352" mass="38123">MSDQMIRSDSEAKLRELHERLVRSVEALIASDDWKRALEFTAHFRSRSFNNTLLIWAQHSAAFEAGTVPDPMPTHVAGFQQWHKLGRTVRAGQHGYMIFAPRTARFASSTPLDTASWRRLDARERPRPGEVVRSGVVGTRPAYVWDVSQTDGPPIAELPRPQLLQGAAPEGLWEGIASLIDREGFSLTLAPSAASLGGANGQTDFARRHVAVREDMDESARVKTLAHELGHIRLHGPDHEALAHRGIGEVEAESVALIVAAAHGMDTRDYTVPYVAGWASAVPGSDAVAMVQQTGERVRRAAVAILDALPTEQVSAGDPPGLDRSAPVTGSPHVAASWIDAHRVIQQGRGLS</sequence>
<evidence type="ECO:0000313" key="4">
    <source>
        <dbReference type="Proteomes" id="UP001323798"/>
    </source>
</evidence>
<evidence type="ECO:0000259" key="1">
    <source>
        <dbReference type="Pfam" id="PF06114"/>
    </source>
</evidence>
<gene>
    <name evidence="3" type="ORF">SM116_08525</name>
</gene>
<dbReference type="InterPro" id="IPR010359">
    <property type="entry name" value="IrrE_HExxH"/>
</dbReference>
<dbReference type="Pfam" id="PF08401">
    <property type="entry name" value="ArdcN"/>
    <property type="match status" value="1"/>
</dbReference>
<dbReference type="EMBL" id="CP139368">
    <property type="protein sequence ID" value="WPR91308.1"/>
    <property type="molecule type" value="Genomic_DNA"/>
</dbReference>
<accession>A0ABZ0STY1</accession>
<protein>
    <submittedName>
        <fullName evidence="3">ArdC-like ssDNA-binding domain-containing protein</fullName>
    </submittedName>
</protein>
<feature type="domain" description="N-terminal" evidence="2">
    <location>
        <begin position="17"/>
        <end position="103"/>
    </location>
</feature>
<dbReference type="Proteomes" id="UP001323798">
    <property type="component" value="Chromosome"/>
</dbReference>
<dbReference type="RefSeq" id="WP_320944009.1">
    <property type="nucleotide sequence ID" value="NZ_BAABEU010000007.1"/>
</dbReference>
<evidence type="ECO:0000259" key="2">
    <source>
        <dbReference type="Pfam" id="PF08401"/>
    </source>
</evidence>
<evidence type="ECO:0000313" key="3">
    <source>
        <dbReference type="EMBL" id="WPR91308.1"/>
    </source>
</evidence>
<reference evidence="3 4" key="1">
    <citation type="submission" date="2023-11" db="EMBL/GenBank/DDBJ databases">
        <title>Genome sequence of Microbacterium rhizosphaerae KACC 19337.</title>
        <authorList>
            <person name="Choi H."/>
            <person name="Kim S."/>
            <person name="Kim Y."/>
            <person name="Kwon S.-W."/>
            <person name="Heo J."/>
        </authorList>
    </citation>
    <scope>NUCLEOTIDE SEQUENCE [LARGE SCALE GENOMIC DNA]</scope>
    <source>
        <strain evidence="3 4">KACC 19337</strain>
    </source>
</reference>
<name>A0ABZ0STY1_9MICO</name>